<evidence type="ECO:0000313" key="2">
    <source>
        <dbReference type="EMBL" id="BAD32063.1"/>
    </source>
</evidence>
<organism evidence="2 3">
    <name type="scientific">Oryza sativa subsp. japonica</name>
    <name type="common">Rice</name>
    <dbReference type="NCBI Taxonomy" id="39947"/>
    <lineage>
        <taxon>Eukaryota</taxon>
        <taxon>Viridiplantae</taxon>
        <taxon>Streptophyta</taxon>
        <taxon>Embryophyta</taxon>
        <taxon>Tracheophyta</taxon>
        <taxon>Spermatophyta</taxon>
        <taxon>Magnoliopsida</taxon>
        <taxon>Liliopsida</taxon>
        <taxon>Poales</taxon>
        <taxon>Poaceae</taxon>
        <taxon>BOP clade</taxon>
        <taxon>Oryzoideae</taxon>
        <taxon>Oryzeae</taxon>
        <taxon>Oryzinae</taxon>
        <taxon>Oryza</taxon>
        <taxon>Oryza sativa</taxon>
    </lineage>
</organism>
<evidence type="ECO:0000313" key="1">
    <source>
        <dbReference type="EMBL" id="BAD31748.1"/>
    </source>
</evidence>
<dbReference type="EMBL" id="AP005830">
    <property type="protein sequence ID" value="BAD31748.1"/>
    <property type="molecule type" value="Genomic_DNA"/>
</dbReference>
<reference evidence="3" key="3">
    <citation type="journal article" date="2005" name="Nature">
        <title>The map-based sequence of the rice genome.</title>
        <authorList>
            <consortium name="International rice genome sequencing project (IRGSP)"/>
            <person name="Matsumoto T."/>
            <person name="Wu J."/>
            <person name="Kanamori H."/>
            <person name="Katayose Y."/>
            <person name="Fujisawa M."/>
            <person name="Namiki N."/>
            <person name="Mizuno H."/>
            <person name="Yamamoto K."/>
            <person name="Antonio B.A."/>
            <person name="Baba T."/>
            <person name="Sakata K."/>
            <person name="Nagamura Y."/>
            <person name="Aoki H."/>
            <person name="Arikawa K."/>
            <person name="Arita K."/>
            <person name="Bito T."/>
            <person name="Chiden Y."/>
            <person name="Fujitsuka N."/>
            <person name="Fukunaka R."/>
            <person name="Hamada M."/>
            <person name="Harada C."/>
            <person name="Hayashi A."/>
            <person name="Hijishita S."/>
            <person name="Honda M."/>
            <person name="Hosokawa S."/>
            <person name="Ichikawa Y."/>
            <person name="Idonuma A."/>
            <person name="Iijima M."/>
            <person name="Ikeda M."/>
            <person name="Ikeno M."/>
            <person name="Ito K."/>
            <person name="Ito S."/>
            <person name="Ito T."/>
            <person name="Ito Y."/>
            <person name="Ito Y."/>
            <person name="Iwabuchi A."/>
            <person name="Kamiya K."/>
            <person name="Karasawa W."/>
            <person name="Kurita K."/>
            <person name="Katagiri S."/>
            <person name="Kikuta A."/>
            <person name="Kobayashi H."/>
            <person name="Kobayashi N."/>
            <person name="Machita K."/>
            <person name="Maehara T."/>
            <person name="Masukawa M."/>
            <person name="Mizubayashi T."/>
            <person name="Mukai Y."/>
            <person name="Nagasaki H."/>
            <person name="Nagata Y."/>
            <person name="Naito S."/>
            <person name="Nakashima M."/>
            <person name="Nakama Y."/>
            <person name="Nakamichi Y."/>
            <person name="Nakamura M."/>
            <person name="Meguro A."/>
            <person name="Negishi M."/>
            <person name="Ohta I."/>
            <person name="Ohta T."/>
            <person name="Okamoto M."/>
            <person name="Ono N."/>
            <person name="Saji S."/>
            <person name="Sakaguchi M."/>
            <person name="Sakai K."/>
            <person name="Shibata M."/>
            <person name="Shimokawa T."/>
            <person name="Song J."/>
            <person name="Takazaki Y."/>
            <person name="Terasawa K."/>
            <person name="Tsugane M."/>
            <person name="Tsuji K."/>
            <person name="Ueda S."/>
            <person name="Waki K."/>
            <person name="Yamagata H."/>
            <person name="Yamamoto M."/>
            <person name="Yamamoto S."/>
            <person name="Yamane H."/>
            <person name="Yoshiki S."/>
            <person name="Yoshihara R."/>
            <person name="Yukawa K."/>
            <person name="Zhong H."/>
            <person name="Yano M."/>
            <person name="Yuan Q."/>
            <person name="Ouyang S."/>
            <person name="Liu J."/>
            <person name="Jones K.M."/>
            <person name="Gansberger K."/>
            <person name="Moffat K."/>
            <person name="Hill J."/>
            <person name="Bera J."/>
            <person name="Fadrosh D."/>
            <person name="Jin S."/>
            <person name="Johri S."/>
            <person name="Kim M."/>
            <person name="Overton L."/>
            <person name="Reardon M."/>
            <person name="Tsitrin T."/>
            <person name="Vuong H."/>
            <person name="Weaver B."/>
            <person name="Ciecko A."/>
            <person name="Tallon L."/>
            <person name="Jackson J."/>
            <person name="Pai G."/>
            <person name="Aken S.V."/>
            <person name="Utterback T."/>
            <person name="Reidmuller S."/>
            <person name="Feldblyum T."/>
            <person name="Hsiao J."/>
            <person name="Zismann V."/>
            <person name="Iobst S."/>
            <person name="de Vazeille A.R."/>
            <person name="Buell C.R."/>
            <person name="Ying K."/>
            <person name="Li Y."/>
            <person name="Lu T."/>
            <person name="Huang Y."/>
            <person name="Zhao Q."/>
            <person name="Feng Q."/>
            <person name="Zhang L."/>
            <person name="Zhu J."/>
            <person name="Weng Q."/>
            <person name="Mu J."/>
            <person name="Lu Y."/>
            <person name="Fan D."/>
            <person name="Liu Y."/>
            <person name="Guan J."/>
            <person name="Zhang Y."/>
            <person name="Yu S."/>
            <person name="Liu X."/>
            <person name="Zhang Y."/>
            <person name="Hong G."/>
            <person name="Han B."/>
            <person name="Choisne N."/>
            <person name="Demange N."/>
            <person name="Orjeda G."/>
            <person name="Samain S."/>
            <person name="Cattolico L."/>
            <person name="Pelletier E."/>
            <person name="Couloux A."/>
            <person name="Segurens B."/>
            <person name="Wincker P."/>
            <person name="D'Hont A."/>
            <person name="Scarpelli C."/>
            <person name="Weissenbach J."/>
            <person name="Salanoubat M."/>
            <person name="Quetier F."/>
            <person name="Yu Y."/>
            <person name="Kim H.R."/>
            <person name="Rambo T."/>
            <person name="Currie J."/>
            <person name="Collura K."/>
            <person name="Luo M."/>
            <person name="Yang T."/>
            <person name="Ammiraju J.S.S."/>
            <person name="Engler F."/>
            <person name="Soderlund C."/>
            <person name="Wing R.A."/>
            <person name="Palmer L.E."/>
            <person name="de la Bastide M."/>
            <person name="Spiegel L."/>
            <person name="Nascimento L."/>
            <person name="Zutavern T."/>
            <person name="O'Shaughnessy A."/>
            <person name="Dike S."/>
            <person name="Dedhia N."/>
            <person name="Preston R."/>
            <person name="Balija V."/>
            <person name="McCombie W.R."/>
            <person name="Chow T."/>
            <person name="Chen H."/>
            <person name="Chung M."/>
            <person name="Chen C."/>
            <person name="Shaw J."/>
            <person name="Wu H."/>
            <person name="Hsiao K."/>
            <person name="Chao Y."/>
            <person name="Chu M."/>
            <person name="Cheng C."/>
            <person name="Hour A."/>
            <person name="Lee P."/>
            <person name="Lin S."/>
            <person name="Lin Y."/>
            <person name="Liou J."/>
            <person name="Liu S."/>
            <person name="Hsing Y."/>
            <person name="Raghuvanshi S."/>
            <person name="Mohanty A."/>
            <person name="Bharti A.K."/>
            <person name="Gaur A."/>
            <person name="Gupta V."/>
            <person name="Kumar D."/>
            <person name="Ravi V."/>
            <person name="Vij S."/>
            <person name="Kapur A."/>
            <person name="Khurana P."/>
            <person name="Khurana P."/>
            <person name="Khurana J.P."/>
            <person name="Tyagi A.K."/>
            <person name="Gaikwad K."/>
            <person name="Singh A."/>
            <person name="Dalal V."/>
            <person name="Srivastava S."/>
            <person name="Dixit A."/>
            <person name="Pal A.K."/>
            <person name="Ghazi I.A."/>
            <person name="Yadav M."/>
            <person name="Pandit A."/>
            <person name="Bhargava A."/>
            <person name="Sureshbabu K."/>
            <person name="Batra K."/>
            <person name="Sharma T.R."/>
            <person name="Mohapatra T."/>
            <person name="Singh N.K."/>
            <person name="Messing J."/>
            <person name="Nelson A.B."/>
            <person name="Fuks G."/>
            <person name="Kavchok S."/>
            <person name="Keizer G."/>
            <person name="Linton E."/>
            <person name="Llaca V."/>
            <person name="Song R."/>
            <person name="Tanyolac B."/>
            <person name="Young S."/>
            <person name="Ho-Il K."/>
            <person name="Hahn J.H."/>
            <person name="Sangsakoo G."/>
            <person name="Vanavichit A."/>
            <person name="de Mattos Luiz.A.T."/>
            <person name="Zimmer P.D."/>
            <person name="Malone G."/>
            <person name="Dellagostin O."/>
            <person name="de Oliveira A.C."/>
            <person name="Bevan M."/>
            <person name="Bancroft I."/>
            <person name="Minx P."/>
            <person name="Cordum H."/>
            <person name="Wilson R."/>
            <person name="Cheng Z."/>
            <person name="Jin W."/>
            <person name="Jiang J."/>
            <person name="Leong S.A."/>
            <person name="Iwama H."/>
            <person name="Gojobori T."/>
            <person name="Itoh T."/>
            <person name="Niimura Y."/>
            <person name="Fujii Y."/>
            <person name="Habara T."/>
            <person name="Sakai H."/>
            <person name="Sato Y."/>
            <person name="Wilson G."/>
            <person name="Kumar K."/>
            <person name="McCouch S."/>
            <person name="Juretic N."/>
            <person name="Hoen D."/>
            <person name="Wright S."/>
            <person name="Bruskiewich R."/>
            <person name="Bureau T."/>
            <person name="Miyao A."/>
            <person name="Hirochika H."/>
            <person name="Nishikawa T."/>
            <person name="Kadowaki K."/>
            <person name="Sugiura M."/>
            <person name="Burr B."/>
            <person name="Sasaki T."/>
        </authorList>
    </citation>
    <scope>NUCLEOTIDE SEQUENCE [LARGE SCALE GENOMIC DNA]</scope>
    <source>
        <strain evidence="3">cv. Nipponbare</strain>
    </source>
</reference>
<reference evidence="3" key="4">
    <citation type="journal article" date="2008" name="Nucleic Acids Res.">
        <title>The rice annotation project database (RAP-DB): 2008 update.</title>
        <authorList>
            <consortium name="The rice annotation project (RAP)"/>
        </authorList>
    </citation>
    <scope>GENOME REANNOTATION</scope>
    <source>
        <strain evidence="3">cv. Nipponbare</strain>
    </source>
</reference>
<accession>Q69IY9</accession>
<reference evidence="2" key="2">
    <citation type="submission" date="2003-06" db="EMBL/GenBank/DDBJ databases">
        <title>Oryza sativa nipponbare(GA3) genomic DNA, chromosome 7, BAC clone:B1272H04.</title>
        <authorList>
            <person name="Sasaki T."/>
            <person name="Matsumoto T."/>
            <person name="Katayose Y."/>
        </authorList>
    </citation>
    <scope>NUCLEOTIDE SEQUENCE</scope>
</reference>
<evidence type="ECO:0000313" key="3">
    <source>
        <dbReference type="Proteomes" id="UP000000763"/>
    </source>
</evidence>
<dbReference type="AlphaFoldDB" id="Q69IY9"/>
<dbReference type="EMBL" id="AP006479">
    <property type="protein sequence ID" value="BAD32063.1"/>
    <property type="molecule type" value="Genomic_DNA"/>
</dbReference>
<reference evidence="1" key="1">
    <citation type="submission" date="2002-10" db="EMBL/GenBank/DDBJ databases">
        <title>Oryza sativa nipponbare(GA3) genomic DNA, chromosome 7, BAC clone:B1120F06.</title>
        <authorList>
            <person name="Sasaki T."/>
            <person name="Matsumoto T."/>
            <person name="Katayose Y."/>
        </authorList>
    </citation>
    <scope>NUCLEOTIDE SEQUENCE</scope>
</reference>
<sequence>MGERPLAVAAGRDPMFVTAYAVHPDGRGSDFLDFLLEQGVACGINPINPFIKRRTENLST</sequence>
<protein>
    <submittedName>
        <fullName evidence="2">Uncharacterized protein</fullName>
    </submittedName>
</protein>
<gene>
    <name evidence="1" type="primary">B1120F06.145</name>
    <name evidence="2" type="ORF">B1272H04.11</name>
</gene>
<dbReference type="Proteomes" id="UP000000763">
    <property type="component" value="Chromosome 7"/>
</dbReference>
<proteinExistence type="predicted"/>
<name>Q69IY9_ORYSJ</name>